<sequence length="338" mass="35924">MPLDPDQRTRLLAAKARALVADASNADASELRVTPFPGGALVRAATAAWCLLDDGAVRSLGAAMVLADREGIGALHVMAESVETSSIVSRRAEQFRNAPTVWRIEGRSLVPAAPASVPVPVEPSAAARELIGMLTAAGVDVTVEHGEIRGELRGLEIARVVESTEGTRLEVGVGRHDREAFTMVHGNLPTAKALESVIASVDAVRRADAEAHPLRRLAPEGWLRWRLLQDPHLIGAQVLRPVEPPTPRDSVKDIGASIAVGRDLAGQPIVVACSVGIDLDVVPTAADARVLNDPDARVVIVVPERDDHPATRRLAERLIGPAEVIGLSGEWRDRETAP</sequence>
<evidence type="ECO:0000313" key="1">
    <source>
        <dbReference type="EMBL" id="CAB4550143.1"/>
    </source>
</evidence>
<dbReference type="EMBL" id="CAEZSU010000072">
    <property type="protein sequence ID" value="CAB4550143.1"/>
    <property type="molecule type" value="Genomic_DNA"/>
</dbReference>
<dbReference type="AlphaFoldDB" id="A0A6J6CJ11"/>
<gene>
    <name evidence="1" type="ORF">UFOPK1495_00803</name>
</gene>
<name>A0A6J6CJ11_9ZZZZ</name>
<protein>
    <submittedName>
        <fullName evidence="1">Unannotated protein</fullName>
    </submittedName>
</protein>
<accession>A0A6J6CJ11</accession>
<proteinExistence type="predicted"/>
<organism evidence="1">
    <name type="scientific">freshwater metagenome</name>
    <dbReference type="NCBI Taxonomy" id="449393"/>
    <lineage>
        <taxon>unclassified sequences</taxon>
        <taxon>metagenomes</taxon>
        <taxon>ecological metagenomes</taxon>
    </lineage>
</organism>
<reference evidence="1" key="1">
    <citation type="submission" date="2020-05" db="EMBL/GenBank/DDBJ databases">
        <authorList>
            <person name="Chiriac C."/>
            <person name="Salcher M."/>
            <person name="Ghai R."/>
            <person name="Kavagutti S V."/>
        </authorList>
    </citation>
    <scope>NUCLEOTIDE SEQUENCE</scope>
</reference>